<dbReference type="NCBIfam" id="NF006826">
    <property type="entry name" value="PRK09347.1-3"/>
    <property type="match status" value="1"/>
</dbReference>
<dbReference type="PROSITE" id="PS00860">
    <property type="entry name" value="GTP_CYCLOHYDROL_1_2"/>
    <property type="match status" value="1"/>
</dbReference>
<dbReference type="InterPro" id="IPR043133">
    <property type="entry name" value="GTP-CH-I_C/QueF"/>
</dbReference>
<dbReference type="PANTHER" id="PTHR11109:SF7">
    <property type="entry name" value="GTP CYCLOHYDROLASE 1"/>
    <property type="match status" value="1"/>
</dbReference>
<dbReference type="GO" id="GO:0006729">
    <property type="term" value="P:tetrahydrobiopterin biosynthetic process"/>
    <property type="evidence" value="ECO:0007669"/>
    <property type="project" value="TreeGrafter"/>
</dbReference>
<dbReference type="NCBIfam" id="TIGR00063">
    <property type="entry name" value="folE"/>
    <property type="match status" value="1"/>
</dbReference>
<dbReference type="GO" id="GO:0046654">
    <property type="term" value="P:tetrahydrofolate biosynthetic process"/>
    <property type="evidence" value="ECO:0007669"/>
    <property type="project" value="UniProtKB-UniRule"/>
</dbReference>
<feature type="binding site" evidence="6">
    <location>
        <position position="146"/>
    </location>
    <ligand>
        <name>Zn(2+)</name>
        <dbReference type="ChEBI" id="CHEBI:29105"/>
    </ligand>
</feature>
<evidence type="ECO:0000313" key="9">
    <source>
        <dbReference type="Proteomes" id="UP000502706"/>
    </source>
</evidence>
<dbReference type="KEGG" id="rmar:GBA65_12220"/>
<sequence>MDEARAARAVREMLAAIGEDPDREGLRETPDRVAEAYAHLFSGLREDPTRHLEGGFDETARDLVLIRDVPLASTCEHHLLPFAGKAHVAYLPNGRVAGFSEIVRVVDGYARRPQLQERLTAQIADALYGSLGSLGSLVVVEATHTCMTARVAETIGSVAVTVAARGVFEDDPARRAEVVALIPRGG</sequence>
<dbReference type="GO" id="GO:0006730">
    <property type="term" value="P:one-carbon metabolic process"/>
    <property type="evidence" value="ECO:0007669"/>
    <property type="project" value="UniProtKB-UniRule"/>
</dbReference>
<dbReference type="FunFam" id="3.30.1130.10:FF:000001">
    <property type="entry name" value="GTP cyclohydrolase 1"/>
    <property type="match status" value="1"/>
</dbReference>
<dbReference type="EC" id="3.5.4.16" evidence="6"/>
<keyword evidence="6" id="KW-0479">Metal-binding</keyword>
<organism evidence="8 9">
    <name type="scientific">Rubrobacter marinus</name>
    <dbReference type="NCBI Taxonomy" id="2653852"/>
    <lineage>
        <taxon>Bacteria</taxon>
        <taxon>Bacillati</taxon>
        <taxon>Actinomycetota</taxon>
        <taxon>Rubrobacteria</taxon>
        <taxon>Rubrobacterales</taxon>
        <taxon>Rubrobacteraceae</taxon>
        <taxon>Rubrobacter</taxon>
    </lineage>
</organism>
<evidence type="ECO:0000256" key="2">
    <source>
        <dbReference type="ARBA" id="ARBA00005080"/>
    </source>
</evidence>
<keyword evidence="6" id="KW-0862">Zinc</keyword>
<dbReference type="InterPro" id="IPR001474">
    <property type="entry name" value="GTP_CycHdrlase_I"/>
</dbReference>
<dbReference type="InterPro" id="IPR018234">
    <property type="entry name" value="GTP_CycHdrlase_I_CS"/>
</dbReference>
<dbReference type="Gene3D" id="3.30.1130.10">
    <property type="match status" value="1"/>
</dbReference>
<comment type="similarity">
    <text evidence="3 6">Belongs to the GTP cyclohydrolase I family.</text>
</comment>
<dbReference type="PROSITE" id="PS00859">
    <property type="entry name" value="GTP_CYCLOHYDROL_1_1"/>
    <property type="match status" value="1"/>
</dbReference>
<dbReference type="EMBL" id="CP045121">
    <property type="protein sequence ID" value="QIN79159.1"/>
    <property type="molecule type" value="Genomic_DNA"/>
</dbReference>
<dbReference type="GO" id="GO:0008270">
    <property type="term" value="F:zinc ion binding"/>
    <property type="evidence" value="ECO:0007669"/>
    <property type="project" value="UniProtKB-UniRule"/>
</dbReference>
<dbReference type="FunFam" id="1.10.286.10:FF:000001">
    <property type="entry name" value="GTP cyclohydrolase 1"/>
    <property type="match status" value="1"/>
</dbReference>
<dbReference type="NCBIfam" id="NF006825">
    <property type="entry name" value="PRK09347.1-2"/>
    <property type="match status" value="1"/>
</dbReference>
<evidence type="ECO:0000259" key="7">
    <source>
        <dbReference type="Pfam" id="PF01227"/>
    </source>
</evidence>
<dbReference type="GO" id="GO:0005737">
    <property type="term" value="C:cytoplasm"/>
    <property type="evidence" value="ECO:0007669"/>
    <property type="project" value="TreeGrafter"/>
</dbReference>
<dbReference type="Gene3D" id="1.10.286.10">
    <property type="match status" value="1"/>
</dbReference>
<keyword evidence="4 6" id="KW-0554">One-carbon metabolism</keyword>
<comment type="pathway">
    <text evidence="2 6">Cofactor biosynthesis; 7,8-dihydroneopterin triphosphate biosynthesis; 7,8-dihydroneopterin triphosphate from GTP: step 1/1.</text>
</comment>
<dbReference type="GO" id="GO:0005525">
    <property type="term" value="F:GTP binding"/>
    <property type="evidence" value="ECO:0007669"/>
    <property type="project" value="UniProtKB-KW"/>
</dbReference>
<name>A0A6G8PY60_9ACTN</name>
<evidence type="ECO:0000256" key="3">
    <source>
        <dbReference type="ARBA" id="ARBA00008085"/>
    </source>
</evidence>
<dbReference type="HAMAP" id="MF_00223">
    <property type="entry name" value="FolE"/>
    <property type="match status" value="1"/>
</dbReference>
<evidence type="ECO:0000256" key="5">
    <source>
        <dbReference type="ARBA" id="ARBA00022801"/>
    </source>
</evidence>
<feature type="binding site" evidence="6">
    <location>
        <position position="75"/>
    </location>
    <ligand>
        <name>Zn(2+)</name>
        <dbReference type="ChEBI" id="CHEBI:29105"/>
    </ligand>
</feature>
<dbReference type="AlphaFoldDB" id="A0A6G8PY60"/>
<dbReference type="PANTHER" id="PTHR11109">
    <property type="entry name" value="GTP CYCLOHYDROLASE I"/>
    <property type="match status" value="1"/>
</dbReference>
<dbReference type="Pfam" id="PF01227">
    <property type="entry name" value="GTP_cyclohydroI"/>
    <property type="match status" value="1"/>
</dbReference>
<feature type="binding site" evidence="6">
    <location>
        <position position="78"/>
    </location>
    <ligand>
        <name>Zn(2+)</name>
        <dbReference type="ChEBI" id="CHEBI:29105"/>
    </ligand>
</feature>
<dbReference type="RefSeq" id="WP_166396819.1">
    <property type="nucleotide sequence ID" value="NZ_CP045121.1"/>
</dbReference>
<comment type="subunit">
    <text evidence="6">Homopolymer.</text>
</comment>
<dbReference type="GO" id="GO:0003934">
    <property type="term" value="F:GTP cyclohydrolase I activity"/>
    <property type="evidence" value="ECO:0007669"/>
    <property type="project" value="UniProtKB-UniRule"/>
</dbReference>
<dbReference type="UniPathway" id="UPA00848">
    <property type="reaction ID" value="UER00151"/>
</dbReference>
<gene>
    <name evidence="6 8" type="primary">folE</name>
    <name evidence="8" type="ORF">GBA65_12220</name>
</gene>
<keyword evidence="5 6" id="KW-0378">Hydrolase</keyword>
<keyword evidence="6" id="KW-0342">GTP-binding</keyword>
<proteinExistence type="inferred from homology"/>
<keyword evidence="9" id="KW-1185">Reference proteome</keyword>
<protein>
    <recommendedName>
        <fullName evidence="6">GTP cyclohydrolase 1</fullName>
        <ecNumber evidence="6">3.5.4.16</ecNumber>
    </recommendedName>
    <alternativeName>
        <fullName evidence="6">GTP cyclohydrolase I</fullName>
        <shortName evidence="6">GTP-CH-I</shortName>
    </alternativeName>
</protein>
<reference evidence="8 9" key="1">
    <citation type="submission" date="2019-10" db="EMBL/GenBank/DDBJ databases">
        <title>Rubrobacter sp nov SCSIO 52915 isolated from a deep-sea sediment in the South China Sea.</title>
        <authorList>
            <person name="Chen R.W."/>
        </authorList>
    </citation>
    <scope>NUCLEOTIDE SEQUENCE [LARGE SCALE GENOMIC DNA]</scope>
    <source>
        <strain evidence="8 9">SCSIO 52915</strain>
    </source>
</reference>
<evidence type="ECO:0000256" key="6">
    <source>
        <dbReference type="HAMAP-Rule" id="MF_00223"/>
    </source>
</evidence>
<dbReference type="SUPFAM" id="SSF55620">
    <property type="entry name" value="Tetrahydrobiopterin biosynthesis enzymes-like"/>
    <property type="match status" value="1"/>
</dbReference>
<keyword evidence="6" id="KW-0547">Nucleotide-binding</keyword>
<evidence type="ECO:0000256" key="4">
    <source>
        <dbReference type="ARBA" id="ARBA00022563"/>
    </source>
</evidence>
<dbReference type="InterPro" id="IPR020602">
    <property type="entry name" value="GTP_CycHdrlase_I_dom"/>
</dbReference>
<comment type="catalytic activity">
    <reaction evidence="1 6">
        <text>GTP + H2O = 7,8-dihydroneopterin 3'-triphosphate + formate + H(+)</text>
        <dbReference type="Rhea" id="RHEA:17473"/>
        <dbReference type="ChEBI" id="CHEBI:15377"/>
        <dbReference type="ChEBI" id="CHEBI:15378"/>
        <dbReference type="ChEBI" id="CHEBI:15740"/>
        <dbReference type="ChEBI" id="CHEBI:37565"/>
        <dbReference type="ChEBI" id="CHEBI:58462"/>
        <dbReference type="EC" id="3.5.4.16"/>
    </reaction>
</comment>
<evidence type="ECO:0000313" key="8">
    <source>
        <dbReference type="EMBL" id="QIN79159.1"/>
    </source>
</evidence>
<dbReference type="Proteomes" id="UP000502706">
    <property type="component" value="Chromosome"/>
</dbReference>
<accession>A0A6G8PY60</accession>
<feature type="domain" description="GTP cyclohydrolase I" evidence="7">
    <location>
        <begin position="7"/>
        <end position="182"/>
    </location>
</feature>
<evidence type="ECO:0000256" key="1">
    <source>
        <dbReference type="ARBA" id="ARBA00001052"/>
    </source>
</evidence>
<dbReference type="InterPro" id="IPR043134">
    <property type="entry name" value="GTP-CH-I_N"/>
</dbReference>